<accession>A0AAD7AXG9</accession>
<gene>
    <name evidence="2" type="ORF">FB45DRAFT_773575</name>
    <name evidence="1" type="ORF">FB45DRAFT_774416</name>
</gene>
<evidence type="ECO:0000313" key="1">
    <source>
        <dbReference type="EMBL" id="KAJ7602527.1"/>
    </source>
</evidence>
<dbReference type="EMBL" id="JARKIF010000223">
    <property type="protein sequence ID" value="KAJ7602527.1"/>
    <property type="molecule type" value="Genomic_DNA"/>
</dbReference>
<organism evidence="1 3">
    <name type="scientific">Roridomyces roridus</name>
    <dbReference type="NCBI Taxonomy" id="1738132"/>
    <lineage>
        <taxon>Eukaryota</taxon>
        <taxon>Fungi</taxon>
        <taxon>Dikarya</taxon>
        <taxon>Basidiomycota</taxon>
        <taxon>Agaricomycotina</taxon>
        <taxon>Agaricomycetes</taxon>
        <taxon>Agaricomycetidae</taxon>
        <taxon>Agaricales</taxon>
        <taxon>Marasmiineae</taxon>
        <taxon>Mycenaceae</taxon>
        <taxon>Roridomyces</taxon>
    </lineage>
</organism>
<name>A0AAD7AXG9_9AGAR</name>
<feature type="non-terminal residue" evidence="1">
    <location>
        <position position="1"/>
    </location>
</feature>
<reference evidence="1" key="1">
    <citation type="submission" date="2023-03" db="EMBL/GenBank/DDBJ databases">
        <title>Massive genome expansion in bonnet fungi (Mycena s.s.) driven by repeated elements and novel gene families across ecological guilds.</title>
        <authorList>
            <consortium name="Lawrence Berkeley National Laboratory"/>
            <person name="Harder C.B."/>
            <person name="Miyauchi S."/>
            <person name="Viragh M."/>
            <person name="Kuo A."/>
            <person name="Thoen E."/>
            <person name="Andreopoulos B."/>
            <person name="Lu D."/>
            <person name="Skrede I."/>
            <person name="Drula E."/>
            <person name="Henrissat B."/>
            <person name="Morin E."/>
            <person name="Kohler A."/>
            <person name="Barry K."/>
            <person name="LaButti K."/>
            <person name="Morin E."/>
            <person name="Salamov A."/>
            <person name="Lipzen A."/>
            <person name="Mereny Z."/>
            <person name="Hegedus B."/>
            <person name="Baldrian P."/>
            <person name="Stursova M."/>
            <person name="Weitz H."/>
            <person name="Taylor A."/>
            <person name="Grigoriev I.V."/>
            <person name="Nagy L.G."/>
            <person name="Martin F."/>
            <person name="Kauserud H."/>
        </authorList>
    </citation>
    <scope>NUCLEOTIDE SEQUENCE</scope>
    <source>
        <strain evidence="1">9284</strain>
    </source>
</reference>
<dbReference type="AlphaFoldDB" id="A0AAD7AXG9"/>
<sequence length="118" mass="13742">YLFLYPPNQLPKHWRYLQSPGSLWFWSLDPNGQPRLSVEEAESHGFPSVEMQMKVLGLSWDASVYEALREFHTAKGFDPDSQELAIHMRLPLYQLCSEREESFAYGEPPAITNLELFH</sequence>
<dbReference type="Proteomes" id="UP001221142">
    <property type="component" value="Unassembled WGS sequence"/>
</dbReference>
<evidence type="ECO:0000313" key="3">
    <source>
        <dbReference type="Proteomes" id="UP001221142"/>
    </source>
</evidence>
<proteinExistence type="predicted"/>
<protein>
    <submittedName>
        <fullName evidence="1">Uncharacterized protein</fullName>
    </submittedName>
</protein>
<dbReference type="EMBL" id="JARKIF010000197">
    <property type="protein sequence ID" value="KAJ7602833.1"/>
    <property type="molecule type" value="Genomic_DNA"/>
</dbReference>
<keyword evidence="3" id="KW-1185">Reference proteome</keyword>
<comment type="caution">
    <text evidence="1">The sequence shown here is derived from an EMBL/GenBank/DDBJ whole genome shotgun (WGS) entry which is preliminary data.</text>
</comment>
<evidence type="ECO:0000313" key="2">
    <source>
        <dbReference type="EMBL" id="KAJ7602833.1"/>
    </source>
</evidence>